<comment type="subcellular location">
    <subcellularLocation>
        <location evidence="1">Cell membrane</location>
    </subcellularLocation>
</comment>
<dbReference type="Pfam" id="PF18967">
    <property type="entry name" value="PycTM"/>
    <property type="match status" value="1"/>
</dbReference>
<sequence length="198" mass="20917">MGVLRFVLDALLGKGAADDKTPSESGHLTDEAVMVYIVAVLTDARNEIGRADQKAAALLAASGVGVGALIAGLLGGQWSPTRLPGSVQWLWWVGIVLCALGVLSLGFAIYPRSSRGAARIVRRRGVFLGDFASAVKAELGRAKLGRDARVRIELVVSQVEHLASIVDVKYRHIRRGMLLLLAAILCCASAVVLAPLLV</sequence>
<proteinExistence type="predicted"/>
<keyword evidence="7 8" id="KW-0472">Membrane</keyword>
<keyword evidence="2" id="KW-1003">Cell membrane</keyword>
<dbReference type="GO" id="GO:0000166">
    <property type="term" value="F:nucleotide binding"/>
    <property type="evidence" value="ECO:0007669"/>
    <property type="project" value="UniProtKB-KW"/>
</dbReference>
<feature type="transmembrane region" description="Helical" evidence="8">
    <location>
        <begin position="55"/>
        <end position="77"/>
    </location>
</feature>
<evidence type="ECO:0000256" key="7">
    <source>
        <dbReference type="ARBA" id="ARBA00023136"/>
    </source>
</evidence>
<reference evidence="10" key="2">
    <citation type="submission" date="2023-01" db="EMBL/GenBank/DDBJ databases">
        <authorList>
            <person name="Sun Q."/>
            <person name="Evtushenko L."/>
        </authorList>
    </citation>
    <scope>NUCLEOTIDE SEQUENCE</scope>
    <source>
        <strain evidence="10">VKM Ac-2007</strain>
    </source>
</reference>
<feature type="domain" description="Pycsar effector protein" evidence="9">
    <location>
        <begin position="39"/>
        <end position="193"/>
    </location>
</feature>
<keyword evidence="5 8" id="KW-1133">Transmembrane helix</keyword>
<dbReference type="EMBL" id="BSEV01000010">
    <property type="protein sequence ID" value="GLK11097.1"/>
    <property type="molecule type" value="Genomic_DNA"/>
</dbReference>
<evidence type="ECO:0000313" key="11">
    <source>
        <dbReference type="Proteomes" id="UP001143474"/>
    </source>
</evidence>
<reference evidence="10" key="1">
    <citation type="journal article" date="2014" name="Int. J. Syst. Evol. Microbiol.">
        <title>Complete genome sequence of Corynebacterium casei LMG S-19264T (=DSM 44701T), isolated from a smear-ripened cheese.</title>
        <authorList>
            <consortium name="US DOE Joint Genome Institute (JGI-PGF)"/>
            <person name="Walter F."/>
            <person name="Albersmeier A."/>
            <person name="Kalinowski J."/>
            <person name="Ruckert C."/>
        </authorList>
    </citation>
    <scope>NUCLEOTIDE SEQUENCE</scope>
    <source>
        <strain evidence="10">VKM Ac-2007</strain>
    </source>
</reference>
<evidence type="ECO:0000256" key="1">
    <source>
        <dbReference type="ARBA" id="ARBA00004236"/>
    </source>
</evidence>
<evidence type="ECO:0000256" key="8">
    <source>
        <dbReference type="SAM" id="Phobius"/>
    </source>
</evidence>
<keyword evidence="3 8" id="KW-0812">Transmembrane</keyword>
<dbReference type="AlphaFoldDB" id="A0A9W6MEG2"/>
<accession>A0A9W6MEG2</accession>
<dbReference type="Proteomes" id="UP001143474">
    <property type="component" value="Unassembled WGS sequence"/>
</dbReference>
<keyword evidence="6" id="KW-0051">Antiviral defense</keyword>
<evidence type="ECO:0000256" key="4">
    <source>
        <dbReference type="ARBA" id="ARBA00022741"/>
    </source>
</evidence>
<name>A0A9W6MEG2_9ACTN</name>
<keyword evidence="4" id="KW-0547">Nucleotide-binding</keyword>
<feature type="transmembrane region" description="Helical" evidence="8">
    <location>
        <begin position="178"/>
        <end position="197"/>
    </location>
</feature>
<keyword evidence="11" id="KW-1185">Reference proteome</keyword>
<organism evidence="10 11">
    <name type="scientific">Streptosporangium carneum</name>
    <dbReference type="NCBI Taxonomy" id="47481"/>
    <lineage>
        <taxon>Bacteria</taxon>
        <taxon>Bacillati</taxon>
        <taxon>Actinomycetota</taxon>
        <taxon>Actinomycetes</taxon>
        <taxon>Streptosporangiales</taxon>
        <taxon>Streptosporangiaceae</taxon>
        <taxon>Streptosporangium</taxon>
    </lineage>
</organism>
<dbReference type="GO" id="GO:0051607">
    <property type="term" value="P:defense response to virus"/>
    <property type="evidence" value="ECO:0007669"/>
    <property type="project" value="UniProtKB-KW"/>
</dbReference>
<evidence type="ECO:0000256" key="2">
    <source>
        <dbReference type="ARBA" id="ARBA00022475"/>
    </source>
</evidence>
<evidence type="ECO:0000313" key="10">
    <source>
        <dbReference type="EMBL" id="GLK11097.1"/>
    </source>
</evidence>
<evidence type="ECO:0000256" key="6">
    <source>
        <dbReference type="ARBA" id="ARBA00023118"/>
    </source>
</evidence>
<dbReference type="InterPro" id="IPR043760">
    <property type="entry name" value="PycTM_dom"/>
</dbReference>
<dbReference type="GO" id="GO:0005886">
    <property type="term" value="C:plasma membrane"/>
    <property type="evidence" value="ECO:0007669"/>
    <property type="project" value="UniProtKB-SubCell"/>
</dbReference>
<evidence type="ECO:0000256" key="3">
    <source>
        <dbReference type="ARBA" id="ARBA00022692"/>
    </source>
</evidence>
<evidence type="ECO:0000259" key="9">
    <source>
        <dbReference type="Pfam" id="PF18967"/>
    </source>
</evidence>
<evidence type="ECO:0000256" key="5">
    <source>
        <dbReference type="ARBA" id="ARBA00022989"/>
    </source>
</evidence>
<protein>
    <recommendedName>
        <fullName evidence="9">Pycsar effector protein domain-containing protein</fullName>
    </recommendedName>
</protein>
<gene>
    <name evidence="10" type="ORF">GCM10017600_45030</name>
</gene>
<feature type="transmembrane region" description="Helical" evidence="8">
    <location>
        <begin position="89"/>
        <end position="110"/>
    </location>
</feature>
<comment type="caution">
    <text evidence="10">The sequence shown here is derived from an EMBL/GenBank/DDBJ whole genome shotgun (WGS) entry which is preliminary data.</text>
</comment>